<name>A0A6P1NSY1_9MICC</name>
<comment type="similarity">
    <text evidence="1">Belongs to the HipA Ser/Thr kinase family.</text>
</comment>
<dbReference type="InterPro" id="IPR012893">
    <property type="entry name" value="HipA-like_C"/>
</dbReference>
<dbReference type="Proteomes" id="UP000464186">
    <property type="component" value="Chromosome"/>
</dbReference>
<dbReference type="Gene3D" id="1.10.1070.20">
    <property type="match status" value="1"/>
</dbReference>
<evidence type="ECO:0000259" key="4">
    <source>
        <dbReference type="Pfam" id="PF07804"/>
    </source>
</evidence>
<sequence>MAEAQDVHLYGTVIGRMVRNSAATVTFESSEAGMARFGIGSRILSANLPLGPRPSTPKAATAFFGGLLPEGSGRTNLAKQAQAGRNDVFALVSYAGRDVAGAIRVAGAPGEPAESYESLTDEQIAERLTLINDYALGAVRGGGSLAGYQPKTTVALLDGAWHAGVDGAASTHILKPVAAGNEHALHTEAFCLELSRLIGLTTFASDVRIFAGRTVLVLERYDRRVAGRSVERIHQEDGAQALGLPWDTDSKFEGVNPAANLKNLAGLLRRRRSILGAGPDDRETLLAHAAFNTAVGNTDAHAKNFSTLRSPNGAVTLAPLYDMSTHALAPNGQLNMSLRINSRAYQPSLTVDDLITEGVSWGIDERHARLAVTGTLEELAHALEQADASAVGEKVARYIGHGTRNLLDGKEAGIGGAHPSLAALGPVPGPSARS</sequence>
<evidence type="ECO:0000256" key="1">
    <source>
        <dbReference type="ARBA" id="ARBA00010164"/>
    </source>
</evidence>
<dbReference type="PANTHER" id="PTHR37419:SF1">
    <property type="entry name" value="SERINE_THREONINE-PROTEIN KINASE TOXIN HIPA"/>
    <property type="match status" value="1"/>
</dbReference>
<dbReference type="InterPro" id="IPR052028">
    <property type="entry name" value="HipA_Ser/Thr_kinase"/>
</dbReference>
<gene>
    <name evidence="6" type="ORF">GU243_09270</name>
</gene>
<feature type="domain" description="HipA-like C-terminal" evidence="4">
    <location>
        <begin position="144"/>
        <end position="378"/>
    </location>
</feature>
<dbReference type="GO" id="GO:0004674">
    <property type="term" value="F:protein serine/threonine kinase activity"/>
    <property type="evidence" value="ECO:0007669"/>
    <property type="project" value="TreeGrafter"/>
</dbReference>
<evidence type="ECO:0000313" key="6">
    <source>
        <dbReference type="EMBL" id="QHK19891.1"/>
    </source>
</evidence>
<evidence type="ECO:0000256" key="3">
    <source>
        <dbReference type="ARBA" id="ARBA00022777"/>
    </source>
</evidence>
<evidence type="ECO:0008006" key="8">
    <source>
        <dbReference type="Google" id="ProtNLM"/>
    </source>
</evidence>
<dbReference type="NCBIfam" id="TIGR03071">
    <property type="entry name" value="couple_hipA"/>
    <property type="match status" value="1"/>
</dbReference>
<dbReference type="Pfam" id="PF13657">
    <property type="entry name" value="Couple_hipA"/>
    <property type="match status" value="1"/>
</dbReference>
<keyword evidence="3" id="KW-0418">Kinase</keyword>
<dbReference type="Pfam" id="PF07804">
    <property type="entry name" value="HipA_C"/>
    <property type="match status" value="1"/>
</dbReference>
<evidence type="ECO:0000313" key="7">
    <source>
        <dbReference type="Proteomes" id="UP000464186"/>
    </source>
</evidence>
<dbReference type="PANTHER" id="PTHR37419">
    <property type="entry name" value="SERINE/THREONINE-PROTEIN KINASE TOXIN HIPA"/>
    <property type="match status" value="1"/>
</dbReference>
<protein>
    <recommendedName>
        <fullName evidence="8">Type II toxin-antitoxin system HipA family toxin</fullName>
    </recommendedName>
</protein>
<feature type="domain" description="HipA N-terminal subdomain 1" evidence="5">
    <location>
        <begin position="6"/>
        <end position="105"/>
    </location>
</feature>
<evidence type="ECO:0000256" key="2">
    <source>
        <dbReference type="ARBA" id="ARBA00022679"/>
    </source>
</evidence>
<dbReference type="EMBL" id="CP047898">
    <property type="protein sequence ID" value="QHK19891.1"/>
    <property type="molecule type" value="Genomic_DNA"/>
</dbReference>
<accession>A0A6P1NSY1</accession>
<dbReference type="AlphaFoldDB" id="A0A6P1NSY1"/>
<reference evidence="6 7" key="1">
    <citation type="submission" date="2020-01" db="EMBL/GenBank/DDBJ databases">
        <title>Pseudarthrobacter psychrotolerans sp. nov., isolated from antarctic soil.</title>
        <authorList>
            <person name="Shin Y."/>
            <person name="Park W."/>
        </authorList>
    </citation>
    <scope>NUCLEOTIDE SEQUENCE [LARGE SCALE GENOMIC DNA]</scope>
    <source>
        <strain evidence="6 7">YJ56</strain>
    </source>
</reference>
<dbReference type="KEGG" id="psey:GU243_09270"/>
<evidence type="ECO:0000259" key="5">
    <source>
        <dbReference type="Pfam" id="PF13657"/>
    </source>
</evidence>
<keyword evidence="7" id="KW-1185">Reference proteome</keyword>
<dbReference type="InterPro" id="IPR017508">
    <property type="entry name" value="HipA_N1"/>
</dbReference>
<organism evidence="6 7">
    <name type="scientific">Pseudarthrobacter psychrotolerans</name>
    <dbReference type="NCBI Taxonomy" id="2697569"/>
    <lineage>
        <taxon>Bacteria</taxon>
        <taxon>Bacillati</taxon>
        <taxon>Actinomycetota</taxon>
        <taxon>Actinomycetes</taxon>
        <taxon>Micrococcales</taxon>
        <taxon>Micrococcaceae</taxon>
        <taxon>Pseudarthrobacter</taxon>
    </lineage>
</organism>
<proteinExistence type="inferred from homology"/>
<dbReference type="GO" id="GO:0005829">
    <property type="term" value="C:cytosol"/>
    <property type="evidence" value="ECO:0007669"/>
    <property type="project" value="TreeGrafter"/>
</dbReference>
<keyword evidence="2" id="KW-0808">Transferase</keyword>